<accession>A0A8J3G8J2</accession>
<evidence type="ECO:0000313" key="4">
    <source>
        <dbReference type="Proteomes" id="UP000598271"/>
    </source>
</evidence>
<dbReference type="EMBL" id="BMXF01000001">
    <property type="protein sequence ID" value="GHB59354.1"/>
    <property type="molecule type" value="Genomic_DNA"/>
</dbReference>
<dbReference type="Gene3D" id="2.60.120.560">
    <property type="entry name" value="Exo-inulinase, domain 1"/>
    <property type="match status" value="1"/>
</dbReference>
<gene>
    <name evidence="3" type="ORF">GCM10007390_11270</name>
</gene>
<dbReference type="AlphaFoldDB" id="A0A8J3G8J2"/>
<organism evidence="3 4">
    <name type="scientific">Persicitalea jodogahamensis</name>
    <dbReference type="NCBI Taxonomy" id="402147"/>
    <lineage>
        <taxon>Bacteria</taxon>
        <taxon>Pseudomonadati</taxon>
        <taxon>Bacteroidota</taxon>
        <taxon>Cytophagia</taxon>
        <taxon>Cytophagales</taxon>
        <taxon>Spirosomataceae</taxon>
        <taxon>Persicitalea</taxon>
    </lineage>
</organism>
<proteinExistence type="predicted"/>
<evidence type="ECO:0000256" key="1">
    <source>
        <dbReference type="SAM" id="SignalP"/>
    </source>
</evidence>
<evidence type="ECO:0000259" key="2">
    <source>
        <dbReference type="Pfam" id="PF06439"/>
    </source>
</evidence>
<keyword evidence="4" id="KW-1185">Reference proteome</keyword>
<feature type="chain" id="PRO_5035279904" evidence="1">
    <location>
        <begin position="22"/>
        <end position="232"/>
    </location>
</feature>
<dbReference type="Pfam" id="PF06439">
    <property type="entry name" value="3keto-disac_hyd"/>
    <property type="match status" value="1"/>
</dbReference>
<keyword evidence="3" id="KW-0378">Hydrolase</keyword>
<dbReference type="GO" id="GO:0016787">
    <property type="term" value="F:hydrolase activity"/>
    <property type="evidence" value="ECO:0007669"/>
    <property type="project" value="UniProtKB-KW"/>
</dbReference>
<feature type="signal peptide" evidence="1">
    <location>
        <begin position="1"/>
        <end position="21"/>
    </location>
</feature>
<name>A0A8J3G8J2_9BACT</name>
<protein>
    <submittedName>
        <fullName evidence="3">Glycosyl hydrolase</fullName>
    </submittedName>
</protein>
<reference evidence="3 4" key="1">
    <citation type="journal article" date="2014" name="Int. J. Syst. Evol. Microbiol.">
        <title>Complete genome sequence of Corynebacterium casei LMG S-19264T (=DSM 44701T), isolated from a smear-ripened cheese.</title>
        <authorList>
            <consortium name="US DOE Joint Genome Institute (JGI-PGF)"/>
            <person name="Walter F."/>
            <person name="Albersmeier A."/>
            <person name="Kalinowski J."/>
            <person name="Ruckert C."/>
        </authorList>
    </citation>
    <scope>NUCLEOTIDE SEQUENCE [LARGE SCALE GENOMIC DNA]</scope>
    <source>
        <strain evidence="3 4">KCTC 12866</strain>
    </source>
</reference>
<dbReference type="RefSeq" id="WP_189563355.1">
    <property type="nucleotide sequence ID" value="NZ_BMXF01000001.1"/>
</dbReference>
<evidence type="ECO:0000313" key="3">
    <source>
        <dbReference type="EMBL" id="GHB59354.1"/>
    </source>
</evidence>
<dbReference type="Proteomes" id="UP000598271">
    <property type="component" value="Unassembled WGS sequence"/>
</dbReference>
<comment type="caution">
    <text evidence="3">The sequence shown here is derived from an EMBL/GenBank/DDBJ whole genome shotgun (WGS) entry which is preliminary data.</text>
</comment>
<sequence>MKSTKSYFAAIIALCLMGLMASFTPNFKKGKWETLFNGKNFDGWKKWKGGPITGWKVEDGAMVLMEKKGGDLLTEKEYGDFELELEWKISEKGNSGIMYHVKEGAGYCCPYTTGPEIQVLDDKRHPDSFAGKTGNHKAGSLYDLLPPNDTTVVKPAGEWNKARIIVKDGKGESWLNGKKLVDFPTKGAEWEKMVANSKFKQWKDFGTFDKGSIALQDHGDKVWYRNIRIREL</sequence>
<keyword evidence="1" id="KW-0732">Signal</keyword>
<dbReference type="InterPro" id="IPR010496">
    <property type="entry name" value="AL/BT2_dom"/>
</dbReference>
<feature type="domain" description="3-keto-alpha-glucoside-1,2-lyase/3-keto-2-hydroxy-glucal hydratase" evidence="2">
    <location>
        <begin position="31"/>
        <end position="230"/>
    </location>
</feature>